<feature type="region of interest" description="Disordered" evidence="5">
    <location>
        <begin position="27"/>
        <end position="53"/>
    </location>
</feature>
<keyword evidence="3" id="KW-0805">Transcription regulation</keyword>
<evidence type="ECO:0000256" key="1">
    <source>
        <dbReference type="ARBA" id="ARBA00022679"/>
    </source>
</evidence>
<dbReference type="Gene3D" id="1.10.10.10">
    <property type="entry name" value="Winged helix-like DNA-binding domain superfamily/Winged helix DNA-binding domain"/>
    <property type="match status" value="1"/>
</dbReference>
<keyword evidence="4" id="KW-0804">Transcription</keyword>
<dbReference type="InterPro" id="IPR005561">
    <property type="entry name" value="ANTAR"/>
</dbReference>
<dbReference type="RefSeq" id="WP_346110144.1">
    <property type="nucleotide sequence ID" value="NZ_BAAAMU010000055.1"/>
</dbReference>
<dbReference type="PROSITE" id="PS50921">
    <property type="entry name" value="ANTAR"/>
    <property type="match status" value="1"/>
</dbReference>
<evidence type="ECO:0000256" key="3">
    <source>
        <dbReference type="ARBA" id="ARBA00023015"/>
    </source>
</evidence>
<dbReference type="SUPFAM" id="SSF55781">
    <property type="entry name" value="GAF domain-like"/>
    <property type="match status" value="1"/>
</dbReference>
<accession>A0ABP4RP70</accession>
<feature type="region of interest" description="Disordered" evidence="5">
    <location>
        <begin position="282"/>
        <end position="305"/>
    </location>
</feature>
<proteinExistence type="predicted"/>
<name>A0ABP4RP70_9ACTN</name>
<protein>
    <recommendedName>
        <fullName evidence="6">ANTAR domain-containing protein</fullName>
    </recommendedName>
</protein>
<keyword evidence="2" id="KW-0418">Kinase</keyword>
<reference evidence="8" key="1">
    <citation type="journal article" date="2019" name="Int. J. Syst. Evol. Microbiol.">
        <title>The Global Catalogue of Microorganisms (GCM) 10K type strain sequencing project: providing services to taxonomists for standard genome sequencing and annotation.</title>
        <authorList>
            <consortium name="The Broad Institute Genomics Platform"/>
            <consortium name="The Broad Institute Genome Sequencing Center for Infectious Disease"/>
            <person name="Wu L."/>
            <person name="Ma J."/>
        </authorList>
    </citation>
    <scope>NUCLEOTIDE SEQUENCE [LARGE SCALE GENOMIC DNA]</scope>
    <source>
        <strain evidence="8">JCM 13929</strain>
    </source>
</reference>
<evidence type="ECO:0000256" key="5">
    <source>
        <dbReference type="SAM" id="MobiDB-lite"/>
    </source>
</evidence>
<dbReference type="InterPro" id="IPR036388">
    <property type="entry name" value="WH-like_DNA-bd_sf"/>
</dbReference>
<feature type="region of interest" description="Disordered" evidence="5">
    <location>
        <begin position="161"/>
        <end position="188"/>
    </location>
</feature>
<keyword evidence="8" id="KW-1185">Reference proteome</keyword>
<dbReference type="SUPFAM" id="SSF52172">
    <property type="entry name" value="CheY-like"/>
    <property type="match status" value="1"/>
</dbReference>
<dbReference type="Gene3D" id="3.30.450.40">
    <property type="match status" value="1"/>
</dbReference>
<organism evidence="7 8">
    <name type="scientific">Nonomuraea maheshkhaliensis</name>
    <dbReference type="NCBI Taxonomy" id="419590"/>
    <lineage>
        <taxon>Bacteria</taxon>
        <taxon>Bacillati</taxon>
        <taxon>Actinomycetota</taxon>
        <taxon>Actinomycetes</taxon>
        <taxon>Streptosporangiales</taxon>
        <taxon>Streptosporangiaceae</taxon>
        <taxon>Nonomuraea</taxon>
    </lineage>
</organism>
<dbReference type="Proteomes" id="UP001500064">
    <property type="component" value="Unassembled WGS sequence"/>
</dbReference>
<evidence type="ECO:0000313" key="7">
    <source>
        <dbReference type="EMBL" id="GAA1656696.1"/>
    </source>
</evidence>
<evidence type="ECO:0000313" key="8">
    <source>
        <dbReference type="Proteomes" id="UP001500064"/>
    </source>
</evidence>
<evidence type="ECO:0000256" key="2">
    <source>
        <dbReference type="ARBA" id="ARBA00022777"/>
    </source>
</evidence>
<evidence type="ECO:0000256" key="4">
    <source>
        <dbReference type="ARBA" id="ARBA00023163"/>
    </source>
</evidence>
<dbReference type="SMART" id="SM01012">
    <property type="entry name" value="ANTAR"/>
    <property type="match status" value="1"/>
</dbReference>
<comment type="caution">
    <text evidence="7">The sequence shown here is derived from an EMBL/GenBank/DDBJ whole genome shotgun (WGS) entry which is preliminary data.</text>
</comment>
<sequence length="305" mass="31710">MSTDIEEFERALAECVAIAGRAMPGPTAPASPLTGPASPVSSPAGPASSPAAPDATINASAMPCSPMLSVVLCSADGLRTAAVSHARARLFDDLQTAVGQGPVLDTIDSGRSVTTRDLAADSRWPKFAQQAPEIRTVHCEPLESEGALLGAFTLYSGDDGSPGATDLAATEPDATKPNSSEPNAAEPNAGGLAVTQLAMRVSAAHVGVLYRTALDAARTREVAAQLKEALTTRAIIDQALGIVMAQRRCTAQHAFELLRHVSQDRNVKLHQLAASIVEQVSGEPAQRSRFEEPPPHVTGRTVRGS</sequence>
<evidence type="ECO:0000259" key="6">
    <source>
        <dbReference type="PROSITE" id="PS50921"/>
    </source>
</evidence>
<dbReference type="Pfam" id="PF13185">
    <property type="entry name" value="GAF_2"/>
    <property type="match status" value="1"/>
</dbReference>
<gene>
    <name evidence="7" type="ORF">GCM10009733_062850</name>
</gene>
<feature type="domain" description="ANTAR" evidence="6">
    <location>
        <begin position="216"/>
        <end position="277"/>
    </location>
</feature>
<dbReference type="Pfam" id="PF03861">
    <property type="entry name" value="ANTAR"/>
    <property type="match status" value="1"/>
</dbReference>
<feature type="compositionally biased region" description="Low complexity" evidence="5">
    <location>
        <begin position="36"/>
        <end position="53"/>
    </location>
</feature>
<dbReference type="EMBL" id="BAAAMU010000055">
    <property type="protein sequence ID" value="GAA1656696.1"/>
    <property type="molecule type" value="Genomic_DNA"/>
</dbReference>
<dbReference type="InterPro" id="IPR011006">
    <property type="entry name" value="CheY-like_superfamily"/>
</dbReference>
<keyword evidence="1" id="KW-0808">Transferase</keyword>
<dbReference type="InterPro" id="IPR029016">
    <property type="entry name" value="GAF-like_dom_sf"/>
</dbReference>
<dbReference type="InterPro" id="IPR003018">
    <property type="entry name" value="GAF"/>
</dbReference>